<organism evidence="9 10">
    <name type="scientific">Hyalangium rubrum</name>
    <dbReference type="NCBI Taxonomy" id="3103134"/>
    <lineage>
        <taxon>Bacteria</taxon>
        <taxon>Pseudomonadati</taxon>
        <taxon>Myxococcota</taxon>
        <taxon>Myxococcia</taxon>
        <taxon>Myxococcales</taxon>
        <taxon>Cystobacterineae</taxon>
        <taxon>Archangiaceae</taxon>
        <taxon>Hyalangium</taxon>
    </lineage>
</organism>
<dbReference type="PROSITE" id="PS51257">
    <property type="entry name" value="PROKAR_LIPOPROTEIN"/>
    <property type="match status" value="1"/>
</dbReference>
<feature type="domain" description="Peptidase S8/S53" evidence="8">
    <location>
        <begin position="501"/>
        <end position="562"/>
    </location>
</feature>
<evidence type="ECO:0000256" key="7">
    <source>
        <dbReference type="RuleBase" id="RU003355"/>
    </source>
</evidence>
<evidence type="ECO:0000313" key="10">
    <source>
        <dbReference type="Proteomes" id="UP001291309"/>
    </source>
</evidence>
<keyword evidence="3" id="KW-0479">Metal-binding</keyword>
<keyword evidence="2 6" id="KW-0645">Protease</keyword>
<feature type="active site" description="Charge relay system" evidence="6">
    <location>
        <position position="184"/>
    </location>
</feature>
<comment type="caution">
    <text evidence="9">The sequence shown here is derived from an EMBL/GenBank/DDBJ whole genome shotgun (WGS) entry which is preliminary data.</text>
</comment>
<evidence type="ECO:0000259" key="8">
    <source>
        <dbReference type="Pfam" id="PF00082"/>
    </source>
</evidence>
<accession>A0ABU5HAZ0</accession>
<dbReference type="CDD" id="cd07477">
    <property type="entry name" value="Peptidases_S8_Subtilisin_subset"/>
    <property type="match status" value="1"/>
</dbReference>
<dbReference type="InterPro" id="IPR037045">
    <property type="entry name" value="S8pro/Inhibitor_I9_sf"/>
</dbReference>
<dbReference type="PROSITE" id="PS51892">
    <property type="entry name" value="SUBTILASE"/>
    <property type="match status" value="1"/>
</dbReference>
<dbReference type="Proteomes" id="UP001291309">
    <property type="component" value="Unassembled WGS sequence"/>
</dbReference>
<dbReference type="PANTHER" id="PTHR43806:SF11">
    <property type="entry name" value="CEREVISIN-RELATED"/>
    <property type="match status" value="1"/>
</dbReference>
<dbReference type="InterPro" id="IPR023827">
    <property type="entry name" value="Peptidase_S8_Asp-AS"/>
</dbReference>
<dbReference type="PANTHER" id="PTHR43806">
    <property type="entry name" value="PEPTIDASE S8"/>
    <property type="match status" value="1"/>
</dbReference>
<evidence type="ECO:0000256" key="1">
    <source>
        <dbReference type="ARBA" id="ARBA00011073"/>
    </source>
</evidence>
<name>A0ABU5HAZ0_9BACT</name>
<comment type="similarity">
    <text evidence="1 6 7">Belongs to the peptidase S8 family.</text>
</comment>
<protein>
    <submittedName>
        <fullName evidence="9">S8 family serine peptidase</fullName>
    </submittedName>
</protein>
<dbReference type="InterPro" id="IPR034202">
    <property type="entry name" value="Subtilisin_Carlsberg-like"/>
</dbReference>
<dbReference type="InterPro" id="IPR023828">
    <property type="entry name" value="Peptidase_S8_Ser-AS"/>
</dbReference>
<evidence type="ECO:0000256" key="2">
    <source>
        <dbReference type="ARBA" id="ARBA00022670"/>
    </source>
</evidence>
<evidence type="ECO:0000256" key="3">
    <source>
        <dbReference type="ARBA" id="ARBA00022723"/>
    </source>
</evidence>
<dbReference type="Gene3D" id="3.40.50.200">
    <property type="entry name" value="Peptidase S8/S53 domain"/>
    <property type="match status" value="2"/>
</dbReference>
<evidence type="ECO:0000256" key="4">
    <source>
        <dbReference type="ARBA" id="ARBA00022801"/>
    </source>
</evidence>
<feature type="active site" description="Charge relay system" evidence="6">
    <location>
        <position position="223"/>
    </location>
</feature>
<dbReference type="Pfam" id="PF00082">
    <property type="entry name" value="Peptidase_S8"/>
    <property type="match status" value="2"/>
</dbReference>
<reference evidence="9 10" key="1">
    <citation type="submission" date="2023-12" db="EMBL/GenBank/DDBJ databases">
        <title>the genome sequence of Hyalangium sp. s54d21.</title>
        <authorList>
            <person name="Zhang X."/>
        </authorList>
    </citation>
    <scope>NUCLEOTIDE SEQUENCE [LARGE SCALE GENOMIC DNA]</scope>
    <source>
        <strain evidence="10">s54d21</strain>
    </source>
</reference>
<evidence type="ECO:0000256" key="5">
    <source>
        <dbReference type="ARBA" id="ARBA00022825"/>
    </source>
</evidence>
<dbReference type="SUPFAM" id="SSF52743">
    <property type="entry name" value="Subtilisin-like"/>
    <property type="match status" value="1"/>
</dbReference>
<evidence type="ECO:0000256" key="6">
    <source>
        <dbReference type="PROSITE-ProRule" id="PRU01240"/>
    </source>
</evidence>
<gene>
    <name evidence="9" type="ORF">SYV04_27935</name>
</gene>
<keyword evidence="10" id="KW-1185">Reference proteome</keyword>
<dbReference type="PROSITE" id="PS00137">
    <property type="entry name" value="SUBTILASE_HIS"/>
    <property type="match status" value="1"/>
</dbReference>
<feature type="domain" description="Peptidase S8/S53" evidence="8">
    <location>
        <begin position="175"/>
        <end position="373"/>
    </location>
</feature>
<dbReference type="CDD" id="cd00538">
    <property type="entry name" value="PA"/>
    <property type="match status" value="1"/>
</dbReference>
<dbReference type="SUPFAM" id="SSF54897">
    <property type="entry name" value="Protease propeptides/inhibitors"/>
    <property type="match status" value="1"/>
</dbReference>
<sequence>MKRWGFLGLLVLAACAPEEAPDTSSQYQVCPGVIAGVESISTSTQALNSSEPRQSDDGRQRYLVRYREAAQSNPQTVTSVGGQVRTVLRRTPALSARLSAEERALLEQHPEVVAIEPDLPLHALSLPRPPTLALLHAPVQSGSTGEYTPGLRLVQAPQVWDRDQDGTLDVGAPTGEGVRVCVIDSGIDPDQSELKQAYLDGWDFVEQDETPWDQYGDMWGEGHGTHVAGTIAAQLASGGANVSPNHDRNGVVGVSPGAQLLIARVLDTDGVAWMSDVIAALEWCSGRGAHIASMSLGGASDHPLQREAFAAAAERMLIIAAAGNSGEPMAYPAAYPGVLAVGAVNMEAQRAAFSSYGENLALMAPGVDVLSTIIHGQGTISQVSLGEERHESRAVYLAPAGTHSGKLVDCGEASTLGSCPQATCDGFVAYVERSERVPLQVQIANAMKQGARAVIFGDLPRQSALVELSIGRRGHWVPSALVSHSSAVAMRKVPGTPVDVQLHASDYAAFSGTSMATPHVTGVAALLWSARPSLTPAQVRQLLVSTARDLGPEGWDPEHGHGLVQATAALQALEAMP</sequence>
<feature type="active site" description="Charge relay system" evidence="6">
    <location>
        <position position="514"/>
    </location>
</feature>
<dbReference type="InterPro" id="IPR050131">
    <property type="entry name" value="Peptidase_S8_subtilisin-like"/>
</dbReference>
<dbReference type="PRINTS" id="PR00723">
    <property type="entry name" value="SUBTILISIN"/>
</dbReference>
<keyword evidence="4 6" id="KW-0378">Hydrolase</keyword>
<keyword evidence="5 6" id="KW-0720">Serine protease</keyword>
<evidence type="ECO:0000313" key="9">
    <source>
        <dbReference type="EMBL" id="MDY7230259.1"/>
    </source>
</evidence>
<dbReference type="Gene3D" id="3.30.70.80">
    <property type="entry name" value="Peptidase S8 propeptide/proteinase inhibitor I9"/>
    <property type="match status" value="1"/>
</dbReference>
<dbReference type="InterPro" id="IPR022398">
    <property type="entry name" value="Peptidase_S8_His-AS"/>
</dbReference>
<dbReference type="InterPro" id="IPR000209">
    <property type="entry name" value="Peptidase_S8/S53_dom"/>
</dbReference>
<dbReference type="PROSITE" id="PS00136">
    <property type="entry name" value="SUBTILASE_ASP"/>
    <property type="match status" value="1"/>
</dbReference>
<dbReference type="PROSITE" id="PS00138">
    <property type="entry name" value="SUBTILASE_SER"/>
    <property type="match status" value="1"/>
</dbReference>
<dbReference type="InterPro" id="IPR036852">
    <property type="entry name" value="Peptidase_S8/S53_dom_sf"/>
</dbReference>
<dbReference type="EMBL" id="JAXIVS010000010">
    <property type="protein sequence ID" value="MDY7230259.1"/>
    <property type="molecule type" value="Genomic_DNA"/>
</dbReference>
<dbReference type="RefSeq" id="WP_321548979.1">
    <property type="nucleotide sequence ID" value="NZ_JAXIVS010000010.1"/>
</dbReference>
<proteinExistence type="inferred from homology"/>
<dbReference type="InterPro" id="IPR015500">
    <property type="entry name" value="Peptidase_S8_subtilisin-rel"/>
</dbReference>